<evidence type="ECO:0000313" key="2">
    <source>
        <dbReference type="EMBL" id="MCV9928350.1"/>
    </source>
</evidence>
<keyword evidence="1" id="KW-0732">Signal</keyword>
<sequence>MAKNYFVALKLLLFSLALFLLPTKSIAQCAGIDTEVKICDIENPVNESINLLGLLDGSPTAGGKWSDDSNTQALDVKTGILYAQNITSGGIYEFTYTVPAVPGCVKNTAKLRITIGAYAGVAAPFATPCSDREAYNLFEAFNGTVMGPHKNGTWTNSDGQVVSSSFPIKGLQGIFKFTYTVPPVPGCVLLIPSVTVWITVVRAPESGTANDLLLCGSTDLAAYTNFDLHDLLSGHDAGGEWKGPGLTSPADHNVNLQQLFDTSGAGDYTYVYTVLAPTLNGHRPCSNKSVSAIITLEKSVDFTGATLVVNSDICETEIPNAIYFATLRRGPEVIPDGKYNVTYSISGPAGTTVNTELLTLNNGMVTFPLSATYFQQVGAFKVEITSIVADWNKGACVNIVNDLSDILNVFPTPNIDSAKLKIDPICQKENALVQITEASSLTDGTYRIVYKLGGANVINGVVVSISVINGVSSFVIPSALISNEGNTSVVITNITNTITNCTNTANVAGSIVVKSLPNPINYKIHIDDFCLNEPVLVSLSGLGTLTDIIISYTISGSNLAPTQMITLVVSGGKTSFVIPQNLFLNTGSTTVSITSLRNNETGCGIVITSLSDDFLVNPIPIAPTAGPMSFCKSDGATVANLLPNGTQYKWYDSVTATTPLTASSILVSKNYYVKETALSSGCVSPATSIIVTINDVASPVLNQKGQNFCGIDNPTIANLSNNTNASASVVWYDAPDNGNPLTNAVLLQDNATYYGFDFSNTINCFSNDALIVKVSLTNCTDTQYGDFFIPDGFSPNGDGINDTYTIPGIDFLYPNYTLEIYNRYGNLMFRGNKSKPDWDGKNSDSKIIDGVAPNGVYFYVVNFNKDNRPPIQGRLYLNR</sequence>
<feature type="chain" id="PRO_5040986807" evidence="1">
    <location>
        <begin position="28"/>
        <end position="879"/>
    </location>
</feature>
<evidence type="ECO:0000313" key="3">
    <source>
        <dbReference type="Proteomes" id="UP001151079"/>
    </source>
</evidence>
<accession>A0A9X2ZFA8</accession>
<dbReference type="Pfam" id="PF13585">
    <property type="entry name" value="CHU_C"/>
    <property type="match status" value="1"/>
</dbReference>
<dbReference type="RefSeq" id="WP_264206463.1">
    <property type="nucleotide sequence ID" value="NZ_JAOZEW010000011.1"/>
</dbReference>
<dbReference type="AlphaFoldDB" id="A0A9X2ZFA8"/>
<proteinExistence type="predicted"/>
<protein>
    <submittedName>
        <fullName evidence="2">Gliding motility-associated C-terminal domain-containing protein</fullName>
    </submittedName>
</protein>
<keyword evidence="3" id="KW-1185">Reference proteome</keyword>
<evidence type="ECO:0000256" key="1">
    <source>
        <dbReference type="SAM" id="SignalP"/>
    </source>
</evidence>
<organism evidence="2 3">
    <name type="scientific">Flavobacterium shii</name>
    <dbReference type="NCBI Taxonomy" id="2987687"/>
    <lineage>
        <taxon>Bacteria</taxon>
        <taxon>Pseudomonadati</taxon>
        <taxon>Bacteroidota</taxon>
        <taxon>Flavobacteriia</taxon>
        <taxon>Flavobacteriales</taxon>
        <taxon>Flavobacteriaceae</taxon>
        <taxon>Flavobacterium</taxon>
    </lineage>
</organism>
<dbReference type="InterPro" id="IPR026341">
    <property type="entry name" value="T9SS_type_B"/>
</dbReference>
<dbReference type="Proteomes" id="UP001151079">
    <property type="component" value="Unassembled WGS sequence"/>
</dbReference>
<gene>
    <name evidence="2" type="ORF">OIU83_11830</name>
</gene>
<comment type="caution">
    <text evidence="2">The sequence shown here is derived from an EMBL/GenBank/DDBJ whole genome shotgun (WGS) entry which is preliminary data.</text>
</comment>
<dbReference type="NCBIfam" id="TIGR04131">
    <property type="entry name" value="Bac_Flav_CTERM"/>
    <property type="match status" value="1"/>
</dbReference>
<reference evidence="2" key="1">
    <citation type="submission" date="2022-10" db="EMBL/GenBank/DDBJ databases">
        <title>Two novel species of Flavobacterium.</title>
        <authorList>
            <person name="Liu Q."/>
            <person name="Xin Y.-H."/>
        </authorList>
    </citation>
    <scope>NUCLEOTIDE SEQUENCE</scope>
    <source>
        <strain evidence="2">LS1R49</strain>
    </source>
</reference>
<name>A0A9X2ZFA8_9FLAO</name>
<feature type="signal peptide" evidence="1">
    <location>
        <begin position="1"/>
        <end position="27"/>
    </location>
</feature>
<dbReference type="EMBL" id="JAOZEW010000011">
    <property type="protein sequence ID" value="MCV9928350.1"/>
    <property type="molecule type" value="Genomic_DNA"/>
</dbReference>